<reference evidence="1 2" key="2">
    <citation type="submission" date="2018-11" db="EMBL/GenBank/DDBJ databases">
        <authorList>
            <consortium name="Pathogen Informatics"/>
        </authorList>
    </citation>
    <scope>NUCLEOTIDE SEQUENCE [LARGE SCALE GENOMIC DNA]</scope>
</reference>
<organism evidence="3">
    <name type="scientific">Anisakis simplex</name>
    <name type="common">Herring worm</name>
    <dbReference type="NCBI Taxonomy" id="6269"/>
    <lineage>
        <taxon>Eukaryota</taxon>
        <taxon>Metazoa</taxon>
        <taxon>Ecdysozoa</taxon>
        <taxon>Nematoda</taxon>
        <taxon>Chromadorea</taxon>
        <taxon>Rhabditida</taxon>
        <taxon>Spirurina</taxon>
        <taxon>Ascaridomorpha</taxon>
        <taxon>Ascaridoidea</taxon>
        <taxon>Anisakidae</taxon>
        <taxon>Anisakis</taxon>
        <taxon>Anisakis simplex complex</taxon>
    </lineage>
</organism>
<dbReference type="PANTHER" id="PTHR21592:SF23">
    <property type="entry name" value="DAUER UP-REGULATED"/>
    <property type="match status" value="1"/>
</dbReference>
<keyword evidence="2" id="KW-1185">Reference proteome</keyword>
<dbReference type="AlphaFoldDB" id="A0A0M3JBL6"/>
<dbReference type="OrthoDB" id="5863096at2759"/>
<dbReference type="WBParaSite" id="ASIM_0000499201-mRNA-1">
    <property type="protein sequence ID" value="ASIM_0000499201-mRNA-1"/>
    <property type="gene ID" value="ASIM_0000499201"/>
</dbReference>
<proteinExistence type="predicted"/>
<evidence type="ECO:0000313" key="3">
    <source>
        <dbReference type="WBParaSite" id="ASIM_0000499201-mRNA-1"/>
    </source>
</evidence>
<name>A0A0M3JBL6_ANISI</name>
<gene>
    <name evidence="1" type="ORF">ASIM_LOCUS4795</name>
</gene>
<dbReference type="Pfam" id="PF03057">
    <property type="entry name" value="DUF236"/>
    <property type="match status" value="2"/>
</dbReference>
<dbReference type="EMBL" id="UYRR01008784">
    <property type="protein sequence ID" value="VDK24501.1"/>
    <property type="molecule type" value="Genomic_DNA"/>
</dbReference>
<protein>
    <submittedName>
        <fullName evidence="3">Inorganic diphosphatase</fullName>
    </submittedName>
</protein>
<reference evidence="3" key="1">
    <citation type="submission" date="2017-02" db="UniProtKB">
        <authorList>
            <consortium name="WormBaseParasite"/>
        </authorList>
    </citation>
    <scope>IDENTIFICATION</scope>
</reference>
<sequence length="152" mass="17002">MIGLDNDAIFKKKDIPAENAPKAPRVGGMVGTFDPNYQVIFFFEVVREDSDPVVEDHKNTTKLNLFLECSAPHYQPYHRTLAGLNNNDIFKVKNAGPRPPDFKPPPGKAIAGTYDPNYQTLAGLNNDEIFKQKQCFEPVGVTPPEPLLRSKF</sequence>
<dbReference type="Proteomes" id="UP000267096">
    <property type="component" value="Unassembled WGS sequence"/>
</dbReference>
<dbReference type="InterPro" id="IPR004296">
    <property type="entry name" value="DUF236"/>
</dbReference>
<accession>A0A0M3JBL6</accession>
<evidence type="ECO:0000313" key="1">
    <source>
        <dbReference type="EMBL" id="VDK24501.1"/>
    </source>
</evidence>
<dbReference type="PANTHER" id="PTHR21592">
    <property type="entry name" value="CHROMOSOME UNDETERMINED SCAFFOLD_25, WHOLE GENOME SHOTGUN SEQUENCE"/>
    <property type="match status" value="1"/>
</dbReference>
<evidence type="ECO:0000313" key="2">
    <source>
        <dbReference type="Proteomes" id="UP000267096"/>
    </source>
</evidence>